<dbReference type="Proteomes" id="UP000887013">
    <property type="component" value="Unassembled WGS sequence"/>
</dbReference>
<dbReference type="InterPro" id="IPR036397">
    <property type="entry name" value="RNaseH_sf"/>
</dbReference>
<dbReference type="PANTHER" id="PTHR47326">
    <property type="entry name" value="TRANSPOSABLE ELEMENT TC3 TRANSPOSASE-LIKE PROTEIN"/>
    <property type="match status" value="1"/>
</dbReference>
<dbReference type="AlphaFoldDB" id="A0A8X6NX66"/>
<comment type="caution">
    <text evidence="1">The sequence shown here is derived from an EMBL/GenBank/DDBJ whole genome shotgun (WGS) entry which is preliminary data.</text>
</comment>
<protein>
    <submittedName>
        <fullName evidence="1">Uncharacterized protein</fullName>
    </submittedName>
</protein>
<keyword evidence="2" id="KW-1185">Reference proteome</keyword>
<dbReference type="PANTHER" id="PTHR47326:SF1">
    <property type="entry name" value="HTH PSQ-TYPE DOMAIN-CONTAINING PROTEIN"/>
    <property type="match status" value="1"/>
</dbReference>
<reference evidence="1" key="1">
    <citation type="submission" date="2020-08" db="EMBL/GenBank/DDBJ databases">
        <title>Multicomponent nature underlies the extraordinary mechanical properties of spider dragline silk.</title>
        <authorList>
            <person name="Kono N."/>
            <person name="Nakamura H."/>
            <person name="Mori M."/>
            <person name="Yoshida Y."/>
            <person name="Ohtoshi R."/>
            <person name="Malay A.D."/>
            <person name="Moran D.A.P."/>
            <person name="Tomita M."/>
            <person name="Numata K."/>
            <person name="Arakawa K."/>
        </authorList>
    </citation>
    <scope>NUCLEOTIDE SEQUENCE</scope>
</reference>
<organism evidence="1 2">
    <name type="scientific">Nephila pilipes</name>
    <name type="common">Giant wood spider</name>
    <name type="synonym">Nephila maculata</name>
    <dbReference type="NCBI Taxonomy" id="299642"/>
    <lineage>
        <taxon>Eukaryota</taxon>
        <taxon>Metazoa</taxon>
        <taxon>Ecdysozoa</taxon>
        <taxon>Arthropoda</taxon>
        <taxon>Chelicerata</taxon>
        <taxon>Arachnida</taxon>
        <taxon>Araneae</taxon>
        <taxon>Araneomorphae</taxon>
        <taxon>Entelegynae</taxon>
        <taxon>Araneoidea</taxon>
        <taxon>Nephilidae</taxon>
        <taxon>Nephila</taxon>
    </lineage>
</organism>
<proteinExistence type="predicted"/>
<evidence type="ECO:0000313" key="2">
    <source>
        <dbReference type="Proteomes" id="UP000887013"/>
    </source>
</evidence>
<sequence length="106" mass="12234">MQNGATGHTTNLVKEFLIQTFEEEIIIRKRCKFPWPPRSPVLTPADFWLWGYLKSLVYRFRTSSLSELEDAIRRELSCVQPDTLHSAVARFVTRLQCLIPCDGGHV</sequence>
<name>A0A8X6NX66_NEPPI</name>
<evidence type="ECO:0000313" key="1">
    <source>
        <dbReference type="EMBL" id="GFT40397.1"/>
    </source>
</evidence>
<dbReference type="Gene3D" id="3.30.420.10">
    <property type="entry name" value="Ribonuclease H-like superfamily/Ribonuclease H"/>
    <property type="match status" value="1"/>
</dbReference>
<dbReference type="OrthoDB" id="7787442at2759"/>
<dbReference type="GO" id="GO:0003676">
    <property type="term" value="F:nucleic acid binding"/>
    <property type="evidence" value="ECO:0007669"/>
    <property type="project" value="InterPro"/>
</dbReference>
<dbReference type="EMBL" id="BMAW01063465">
    <property type="protein sequence ID" value="GFT40397.1"/>
    <property type="molecule type" value="Genomic_DNA"/>
</dbReference>
<accession>A0A8X6NX66</accession>
<gene>
    <name evidence="1" type="primary">AVEN_120287_1</name>
    <name evidence="1" type="ORF">NPIL_696081</name>
</gene>